<comment type="caution">
    <text evidence="1">The sequence shown here is derived from an EMBL/GenBank/DDBJ whole genome shotgun (WGS) entry which is preliminary data.</text>
</comment>
<reference evidence="1" key="1">
    <citation type="submission" date="2021-06" db="EMBL/GenBank/DDBJ databases">
        <authorList>
            <person name="Kallberg Y."/>
            <person name="Tangrot J."/>
            <person name="Rosling A."/>
        </authorList>
    </citation>
    <scope>NUCLEOTIDE SEQUENCE</scope>
    <source>
        <strain evidence="1">MA453B</strain>
    </source>
</reference>
<evidence type="ECO:0000313" key="1">
    <source>
        <dbReference type="EMBL" id="CAG8789929.1"/>
    </source>
</evidence>
<evidence type="ECO:0000313" key="2">
    <source>
        <dbReference type="Proteomes" id="UP000789405"/>
    </source>
</evidence>
<keyword evidence="2" id="KW-1185">Reference proteome</keyword>
<dbReference type="AlphaFoldDB" id="A0A9N9JSG7"/>
<name>A0A9N9JSG7_9GLOM</name>
<accession>A0A9N9JSG7</accession>
<dbReference type="EMBL" id="CAJVPY010026539">
    <property type="protein sequence ID" value="CAG8789929.1"/>
    <property type="molecule type" value="Genomic_DNA"/>
</dbReference>
<proteinExistence type="predicted"/>
<organism evidence="1 2">
    <name type="scientific">Dentiscutata erythropus</name>
    <dbReference type="NCBI Taxonomy" id="1348616"/>
    <lineage>
        <taxon>Eukaryota</taxon>
        <taxon>Fungi</taxon>
        <taxon>Fungi incertae sedis</taxon>
        <taxon>Mucoromycota</taxon>
        <taxon>Glomeromycotina</taxon>
        <taxon>Glomeromycetes</taxon>
        <taxon>Diversisporales</taxon>
        <taxon>Gigasporaceae</taxon>
        <taxon>Dentiscutata</taxon>
    </lineage>
</organism>
<dbReference type="Proteomes" id="UP000789405">
    <property type="component" value="Unassembled WGS sequence"/>
</dbReference>
<protein>
    <submittedName>
        <fullName evidence="1">26153_t:CDS:1</fullName>
    </submittedName>
</protein>
<dbReference type="OrthoDB" id="2487059at2759"/>
<sequence length="144" mass="16640">MLSSIPKPPSILESASGEVNRIRRLIEFLRSQIASGRENPPDNPKAPLPKPPLLVEEVLEKQREVWIRIFEHLKITTLDPNNKDVKSGALFEAMEKVAKKISEVDRTGNIKKSDKQETSTYSFLENNNIKEQEFKKKIKYEYNF</sequence>
<gene>
    <name evidence="1" type="ORF">DERYTH_LOCUS21205</name>
</gene>